<dbReference type="SMART" id="SM00886">
    <property type="entry name" value="Dabb"/>
    <property type="match status" value="1"/>
</dbReference>
<dbReference type="SUPFAM" id="SSF54909">
    <property type="entry name" value="Dimeric alpha+beta barrel"/>
    <property type="match status" value="1"/>
</dbReference>
<gene>
    <name evidence="2" type="ORF">A9Z42_0084960</name>
</gene>
<dbReference type="OrthoDB" id="1601230at2759"/>
<accession>A0A2H2ZX01</accession>
<dbReference type="InterPro" id="IPR013097">
    <property type="entry name" value="Dabb"/>
</dbReference>
<evidence type="ECO:0000313" key="2">
    <source>
        <dbReference type="EMBL" id="OTA07620.1"/>
    </source>
</evidence>
<dbReference type="EMBL" id="LFMI01000787">
    <property type="protein sequence ID" value="OTA07620.1"/>
    <property type="molecule type" value="Genomic_DNA"/>
</dbReference>
<feature type="domain" description="Stress-response A/B barrel" evidence="1">
    <location>
        <begin position="3"/>
        <end position="109"/>
    </location>
</feature>
<dbReference type="InterPro" id="IPR011008">
    <property type="entry name" value="Dimeric_a/b-barrel"/>
</dbReference>
<evidence type="ECO:0000313" key="3">
    <source>
        <dbReference type="Proteomes" id="UP000219286"/>
    </source>
</evidence>
<evidence type="ECO:0000259" key="1">
    <source>
        <dbReference type="PROSITE" id="PS51502"/>
    </source>
</evidence>
<sequence length="109" mass="12114">MAITHIVLVGFKPDAKAEDIAKFCTTLMALKDNCLHATTKRPYIKSLTGGINKSQEGHSDGLTHGFIFELESEEDRQYFIHQDPAHLALYSLAGCVERFSLLAFVPGEF</sequence>
<dbReference type="Pfam" id="PF07876">
    <property type="entry name" value="Dabb"/>
    <property type="match status" value="1"/>
</dbReference>
<proteinExistence type="predicted"/>
<protein>
    <recommendedName>
        <fullName evidence="1">Stress-response A/B barrel domain-containing protein</fullName>
    </recommendedName>
</protein>
<dbReference type="Proteomes" id="UP000219286">
    <property type="component" value="Unassembled WGS sequence"/>
</dbReference>
<name>A0A2H2ZX01_TRIPA</name>
<reference evidence="2 3" key="1">
    <citation type="journal article" date="2015" name="Genome Announc.">
        <title>Genome sequence and annotation of Trichoderma parareesei, the ancestor of the cellulase producer Trichoderma reesei.</title>
        <authorList>
            <person name="Yang D."/>
            <person name="Pomraning K."/>
            <person name="Kopchinskiy A."/>
            <person name="Karimi Aghcheh R."/>
            <person name="Atanasova L."/>
            <person name="Chenthamara K."/>
            <person name="Baker S.E."/>
            <person name="Zhang R."/>
            <person name="Shen Q."/>
            <person name="Freitag M."/>
            <person name="Kubicek C.P."/>
            <person name="Druzhinina I.S."/>
        </authorList>
    </citation>
    <scope>NUCLEOTIDE SEQUENCE [LARGE SCALE GENOMIC DNA]</scope>
    <source>
        <strain evidence="2 3">CBS 125925</strain>
    </source>
</reference>
<dbReference type="PROSITE" id="PS51502">
    <property type="entry name" value="S_R_A_B_BARREL"/>
    <property type="match status" value="1"/>
</dbReference>
<keyword evidence="3" id="KW-1185">Reference proteome</keyword>
<dbReference type="AlphaFoldDB" id="A0A2H2ZX01"/>
<dbReference type="Gene3D" id="3.30.70.100">
    <property type="match status" value="1"/>
</dbReference>
<comment type="caution">
    <text evidence="2">The sequence shown here is derived from an EMBL/GenBank/DDBJ whole genome shotgun (WGS) entry which is preliminary data.</text>
</comment>
<organism evidence="2 3">
    <name type="scientific">Trichoderma parareesei</name>
    <name type="common">Filamentous fungus</name>
    <dbReference type="NCBI Taxonomy" id="858221"/>
    <lineage>
        <taxon>Eukaryota</taxon>
        <taxon>Fungi</taxon>
        <taxon>Dikarya</taxon>
        <taxon>Ascomycota</taxon>
        <taxon>Pezizomycotina</taxon>
        <taxon>Sordariomycetes</taxon>
        <taxon>Hypocreomycetidae</taxon>
        <taxon>Hypocreales</taxon>
        <taxon>Hypocreaceae</taxon>
        <taxon>Trichoderma</taxon>
    </lineage>
</organism>